<dbReference type="PANTHER" id="PTHR45458:SF1">
    <property type="entry name" value="SHORT CHAIN DEHYDROGENASE"/>
    <property type="match status" value="1"/>
</dbReference>
<dbReference type="EMBL" id="AHEF01000035">
    <property type="protein sequence ID" value="EOP92229.1"/>
    <property type="molecule type" value="Genomic_DNA"/>
</dbReference>
<dbReference type="Proteomes" id="UP000014009">
    <property type="component" value="Unassembled WGS sequence"/>
</dbReference>
<evidence type="ECO:0000313" key="1">
    <source>
        <dbReference type="EMBL" id="EOP92229.1"/>
    </source>
</evidence>
<reference evidence="1 2" key="1">
    <citation type="submission" date="2012-12" db="EMBL/GenBank/DDBJ databases">
        <title>The Genome Sequence of Bacillus cereus HuB4-4.</title>
        <authorList>
            <consortium name="The Broad Institute Genome Sequencing Platform"/>
            <consortium name="The Broad Institute Genome Sequencing Center for Infectious Disease"/>
            <person name="Feldgarden M."/>
            <person name="Van der Auwera G.A."/>
            <person name="Mahillon J."/>
            <person name="Duprez V."/>
            <person name="Timmery S."/>
            <person name="Mattelet C."/>
            <person name="Dierick K."/>
            <person name="Sun M."/>
            <person name="Yu Z."/>
            <person name="Zhu L."/>
            <person name="Hu X."/>
            <person name="Shank E.B."/>
            <person name="Swiecicka I."/>
            <person name="Hansen B.M."/>
            <person name="Andrup L."/>
            <person name="Walker B."/>
            <person name="Young S.K."/>
            <person name="Zeng Q."/>
            <person name="Gargeya S."/>
            <person name="Fitzgerald M."/>
            <person name="Haas B."/>
            <person name="Abouelleil A."/>
            <person name="Alvarado L."/>
            <person name="Arachchi H.M."/>
            <person name="Berlin A.M."/>
            <person name="Chapman S.B."/>
            <person name="Dewar J."/>
            <person name="Goldberg J."/>
            <person name="Griggs A."/>
            <person name="Gujja S."/>
            <person name="Hansen M."/>
            <person name="Howarth C."/>
            <person name="Imamovic A."/>
            <person name="Larimer J."/>
            <person name="McCowan C."/>
            <person name="Murphy C."/>
            <person name="Neiman D."/>
            <person name="Pearson M."/>
            <person name="Priest M."/>
            <person name="Roberts A."/>
            <person name="Saif S."/>
            <person name="Shea T."/>
            <person name="Sisk P."/>
            <person name="Sykes S."/>
            <person name="Wortman J."/>
            <person name="Nusbaum C."/>
            <person name="Birren B."/>
        </authorList>
    </citation>
    <scope>NUCLEOTIDE SEQUENCE [LARGE SCALE GENOMIC DNA]</scope>
    <source>
        <strain evidence="1 2">HuB4-4</strain>
    </source>
</reference>
<dbReference type="Gene3D" id="3.40.50.720">
    <property type="entry name" value="NAD(P)-binding Rossmann-like Domain"/>
    <property type="match status" value="1"/>
</dbReference>
<comment type="caution">
    <text evidence="1">The sequence shown here is derived from an EMBL/GenBank/DDBJ whole genome shotgun (WGS) entry which is preliminary data.</text>
</comment>
<dbReference type="InterPro" id="IPR052184">
    <property type="entry name" value="SDR_enzymes"/>
</dbReference>
<dbReference type="RefSeq" id="WP_016098047.1">
    <property type="nucleotide sequence ID" value="NZ_KB976537.1"/>
</dbReference>
<name>A0A9W5QX19_BACCE</name>
<accession>A0A9W5QX19</accession>
<dbReference type="GO" id="GO:0016616">
    <property type="term" value="F:oxidoreductase activity, acting on the CH-OH group of donors, NAD or NADP as acceptor"/>
    <property type="evidence" value="ECO:0007669"/>
    <property type="project" value="TreeGrafter"/>
</dbReference>
<gene>
    <name evidence="1" type="ORF">IGM_01842</name>
</gene>
<dbReference type="PANTHER" id="PTHR45458">
    <property type="entry name" value="SHORT-CHAIN DEHYDROGENASE/REDUCTASE SDR"/>
    <property type="match status" value="1"/>
</dbReference>
<organism evidence="1 2">
    <name type="scientific">Bacillus cereus HuB4-4</name>
    <dbReference type="NCBI Taxonomy" id="1053211"/>
    <lineage>
        <taxon>Bacteria</taxon>
        <taxon>Bacillati</taxon>
        <taxon>Bacillota</taxon>
        <taxon>Bacilli</taxon>
        <taxon>Bacillales</taxon>
        <taxon>Bacillaceae</taxon>
        <taxon>Bacillus</taxon>
        <taxon>Bacillus cereus group</taxon>
    </lineage>
</organism>
<evidence type="ECO:0000313" key="2">
    <source>
        <dbReference type="Proteomes" id="UP000014009"/>
    </source>
</evidence>
<dbReference type="InterPro" id="IPR036291">
    <property type="entry name" value="NAD(P)-bd_dom_sf"/>
</dbReference>
<dbReference type="Pfam" id="PF00106">
    <property type="entry name" value="adh_short"/>
    <property type="match status" value="1"/>
</dbReference>
<dbReference type="AlphaFoldDB" id="A0A9W5QX19"/>
<dbReference type="PRINTS" id="PR00081">
    <property type="entry name" value="GDHRDH"/>
</dbReference>
<proteinExistence type="predicted"/>
<protein>
    <submittedName>
        <fullName evidence="1">Short chain dehydrogenase</fullName>
    </submittedName>
</protein>
<sequence length="236" mass="25912">MKKYAFITGANKGIGYELVRQLAEKNYHVFLGARNEQFGQQAVDSLNISNVSYIQVDISNSQSIQEATKKIHETTDHLHLLINNAGIALDFNTLPSELNIETLRQGFEVNFFGTFQMIQAFLPLLKNSSNSKILNVTTDMASLTMFANGETHPINTLGYNSSKTAINALTLAFSKEFATNGPEVFGITPGFTTTDLNGNSPGGHTTIESAKIIIKYALSETNYNGKILNKNGIIPW</sequence>
<dbReference type="InterPro" id="IPR002347">
    <property type="entry name" value="SDR_fam"/>
</dbReference>
<dbReference type="SUPFAM" id="SSF51735">
    <property type="entry name" value="NAD(P)-binding Rossmann-fold domains"/>
    <property type="match status" value="1"/>
</dbReference>